<dbReference type="AlphaFoldDB" id="A4V6Y3"/>
<dbReference type="GO" id="GO:0003677">
    <property type="term" value="F:DNA binding"/>
    <property type="evidence" value="ECO:0007669"/>
    <property type="project" value="InterPro"/>
</dbReference>
<reference evidence="2 3" key="1">
    <citation type="journal article" date="2007" name="ISME J.">
        <title>Sequence-based analysis of pQBR103; a representative of a unique, transfer-proficient mega plasmid resident in the microbial community of sugar beet.</title>
        <authorList>
            <person name="Tett A."/>
            <person name="Spiers A.J."/>
            <person name="Crossman L.C."/>
            <person name="Ager D."/>
            <person name="Ciric L."/>
            <person name="Dow J.M."/>
            <person name="Fry J.C."/>
            <person name="Harris D."/>
            <person name="Lilley A."/>
            <person name="Oliver A."/>
            <person name="Parkhill J."/>
            <person name="Quail M.A."/>
            <person name="Rainey P.B."/>
            <person name="Saunders N.J."/>
            <person name="Seeger K."/>
            <person name="Snyder L.A.S."/>
            <person name="Squares R."/>
            <person name="Thomas C.M."/>
            <person name="Turner S.L."/>
            <person name="Zhang X.-X."/>
            <person name="Field D."/>
            <person name="Bailey M.J."/>
        </authorList>
    </citation>
    <scope>NUCLEOTIDE SEQUENCE [LARGE SCALE GENOMIC DNA]</scope>
    <source>
        <strain evidence="2 3">SBW25</strain>
    </source>
</reference>
<keyword evidence="2" id="KW-0614">Plasmid</keyword>
<dbReference type="PROSITE" id="PS50937">
    <property type="entry name" value="HTH_MERR_2"/>
    <property type="match status" value="1"/>
</dbReference>
<protein>
    <recommendedName>
        <fullName evidence="1">HTH merR-type domain-containing protein</fullName>
    </recommendedName>
</protein>
<sequence>MQLATLLGIKSLFNDGFNVTSIAGILEGKVKAADERGGWEKAKANVDQGAPFNISLIGTGLFSPSVERIFAIVDRSDRAIETAIELLKTIR</sequence>
<dbReference type="InterPro" id="IPR000551">
    <property type="entry name" value="MerR-type_HTH_dom"/>
</dbReference>
<name>A4V6Y3_PSEFS</name>
<evidence type="ECO:0000313" key="3">
    <source>
        <dbReference type="Proteomes" id="UP000002332"/>
    </source>
</evidence>
<dbReference type="EMBL" id="AM235768">
    <property type="protein sequence ID" value="CAM96294.1"/>
    <property type="molecule type" value="Genomic_DNA"/>
</dbReference>
<gene>
    <name evidence="2" type="ordered locus">pQBR0262</name>
</gene>
<dbReference type="Proteomes" id="UP000002332">
    <property type="component" value="Plasmid pQBR103"/>
</dbReference>
<dbReference type="PATRIC" id="fig|216595.4.peg.151"/>
<feature type="domain" description="HTH merR-type" evidence="1">
    <location>
        <begin position="1"/>
        <end position="28"/>
    </location>
</feature>
<proteinExistence type="predicted"/>
<accession>A4V6Y3</accession>
<geneLocation type="plasmid" evidence="2 3">
    <name>pQBR103</name>
</geneLocation>
<dbReference type="GO" id="GO:0006355">
    <property type="term" value="P:regulation of DNA-templated transcription"/>
    <property type="evidence" value="ECO:0007669"/>
    <property type="project" value="InterPro"/>
</dbReference>
<evidence type="ECO:0000259" key="1">
    <source>
        <dbReference type="PROSITE" id="PS50937"/>
    </source>
</evidence>
<evidence type="ECO:0000313" key="2">
    <source>
        <dbReference type="EMBL" id="CAM96294.1"/>
    </source>
</evidence>
<organism evidence="2 3">
    <name type="scientific">Pseudomonas fluorescens (strain SBW25)</name>
    <dbReference type="NCBI Taxonomy" id="216595"/>
    <lineage>
        <taxon>Bacteria</taxon>
        <taxon>Pseudomonadati</taxon>
        <taxon>Pseudomonadota</taxon>
        <taxon>Gammaproteobacteria</taxon>
        <taxon>Pseudomonadales</taxon>
        <taxon>Pseudomonadaceae</taxon>
        <taxon>Pseudomonas</taxon>
    </lineage>
</organism>